<name>A0A7E4UX16_PANRE</name>
<sequence length="397" mass="45470">MNSTRDGETYCSDGNQVKKNGRYGVFCAATVNQVYDVPTGGNFELLIANEGKTKEAKYFDAKQYLPSVEIQCAGDHVNVFQASYCNGTTFCNSHLGSNLLIKRCHYSFALDFKTNGCAVVFYNETGKLHVVSPAWFDMEKSEVHHLFTSTHNGFSYDVSAAFLTFHNTTESCDSKGPRTDWQYYVLHCKFTNCDKNYTESFFNSKEFFTAFEIVDQLNYPRCENGSIELVTTDGDLQKLNVQPKTTYILALYCYLEVSFDFLKEHTYSISMRFEPIYPKPTNCTEQLTQFGANTIYYCCYAARTDKPYINPECHYSTVWTKLHGLHNENDESDNDDNNRTTGTGVYENVDDCEQRFVDQLGSSLRCTPDSKMMFHESDHPLKKVGHFIEGYDEDEKH</sequence>
<dbReference type="Proteomes" id="UP000492821">
    <property type="component" value="Unassembled WGS sequence"/>
</dbReference>
<reference evidence="2" key="2">
    <citation type="submission" date="2020-10" db="UniProtKB">
        <authorList>
            <consortium name="WormBaseParasite"/>
        </authorList>
    </citation>
    <scope>IDENTIFICATION</scope>
</reference>
<evidence type="ECO:0000313" key="2">
    <source>
        <dbReference type="WBParaSite" id="Pan_g13868.t1"/>
    </source>
</evidence>
<organism evidence="1 2">
    <name type="scientific">Panagrellus redivivus</name>
    <name type="common">Microworm</name>
    <dbReference type="NCBI Taxonomy" id="6233"/>
    <lineage>
        <taxon>Eukaryota</taxon>
        <taxon>Metazoa</taxon>
        <taxon>Ecdysozoa</taxon>
        <taxon>Nematoda</taxon>
        <taxon>Chromadorea</taxon>
        <taxon>Rhabditida</taxon>
        <taxon>Tylenchina</taxon>
        <taxon>Panagrolaimomorpha</taxon>
        <taxon>Panagrolaimoidea</taxon>
        <taxon>Panagrolaimidae</taxon>
        <taxon>Panagrellus</taxon>
    </lineage>
</organism>
<evidence type="ECO:0000313" key="1">
    <source>
        <dbReference type="Proteomes" id="UP000492821"/>
    </source>
</evidence>
<proteinExistence type="predicted"/>
<reference evidence="1" key="1">
    <citation type="journal article" date="2013" name="Genetics">
        <title>The draft genome and transcriptome of Panagrellus redivivus are shaped by the harsh demands of a free-living lifestyle.</title>
        <authorList>
            <person name="Srinivasan J."/>
            <person name="Dillman A.R."/>
            <person name="Macchietto M.G."/>
            <person name="Heikkinen L."/>
            <person name="Lakso M."/>
            <person name="Fracchia K.M."/>
            <person name="Antoshechkin I."/>
            <person name="Mortazavi A."/>
            <person name="Wong G."/>
            <person name="Sternberg P.W."/>
        </authorList>
    </citation>
    <scope>NUCLEOTIDE SEQUENCE [LARGE SCALE GENOMIC DNA]</scope>
    <source>
        <strain evidence="1">MT8872</strain>
    </source>
</reference>
<accession>A0A7E4UX16</accession>
<dbReference type="WBParaSite" id="Pan_g13868.t1">
    <property type="protein sequence ID" value="Pan_g13868.t1"/>
    <property type="gene ID" value="Pan_g13868"/>
</dbReference>
<protein>
    <submittedName>
        <fullName evidence="2">Cation-independent mannose-6-phosphate receptor</fullName>
    </submittedName>
</protein>
<keyword evidence="1" id="KW-1185">Reference proteome</keyword>
<dbReference type="AlphaFoldDB" id="A0A7E4UX16"/>